<keyword evidence="4" id="KW-0472">Membrane</keyword>
<feature type="repeat" description="PPR" evidence="2">
    <location>
        <begin position="762"/>
        <end position="796"/>
    </location>
</feature>
<evidence type="ECO:0000256" key="4">
    <source>
        <dbReference type="SAM" id="Phobius"/>
    </source>
</evidence>
<dbReference type="GO" id="GO:0099402">
    <property type="term" value="P:plant organ development"/>
    <property type="evidence" value="ECO:0007669"/>
    <property type="project" value="UniProtKB-ARBA"/>
</dbReference>
<proteinExistence type="predicted"/>
<feature type="region of interest" description="Disordered" evidence="3">
    <location>
        <begin position="525"/>
        <end position="564"/>
    </location>
</feature>
<dbReference type="PROSITE" id="PS51375">
    <property type="entry name" value="PPR"/>
    <property type="match status" value="6"/>
</dbReference>
<keyword evidence="6" id="KW-1185">Reference proteome</keyword>
<evidence type="ECO:0000256" key="1">
    <source>
        <dbReference type="ARBA" id="ARBA00022737"/>
    </source>
</evidence>
<dbReference type="NCBIfam" id="TIGR00756">
    <property type="entry name" value="PPR"/>
    <property type="match status" value="6"/>
</dbReference>
<accession>A0AAP0DVX4</accession>
<dbReference type="GO" id="GO:0003723">
    <property type="term" value="F:RNA binding"/>
    <property type="evidence" value="ECO:0007669"/>
    <property type="project" value="InterPro"/>
</dbReference>
<dbReference type="SUPFAM" id="SSF48452">
    <property type="entry name" value="TPR-like"/>
    <property type="match status" value="1"/>
</dbReference>
<evidence type="ECO:0000313" key="6">
    <source>
        <dbReference type="Proteomes" id="UP001408789"/>
    </source>
</evidence>
<comment type="caution">
    <text evidence="5">The sequence shown here is derived from an EMBL/GenBank/DDBJ whole genome shotgun (WGS) entry which is preliminary data.</text>
</comment>
<keyword evidence="4" id="KW-0812">Transmembrane</keyword>
<sequence length="1127" mass="125767">MAISMQCQVLNALKDTNKKPNRKEQNQITQISFPKSSPTQQLLMHQNPSVKKFQALNNIVHDLETSVKNGIVIDDPRVFSSLLETCYRLEAIELGIRIHRLIPEKLIRRNVGVSSKLLRLYSANGYIEEAHQVFDYMSERNSSAFVWNSLISGYSEMGLYEDALALYFQMVEEGVEPDRFTFPRVLKACGGMGLIHVGQEVHREIVRRGYANDGFVLNGLVGMYAKCGDIVKACKMFDKIALKDLVSWNSMLTGFVKHDLLFEASVTFRRMMLDGFEPDAVSISTILTPGLPLKLVAQVHAWVIRKGMEWNLPITNSLIYAYANNGRLDVARWVFDEMPERDLVSWNNIISVHSKHPNALMYFQLMLNAETSPDAITFVSVLSTCAHLSLIKEGETLFSTMTEEYGIVPSMEHYACLVNLYGRAGLIVDAYKVITDKMQLTAGPTVWGALLHACCVHGHVEIGEISAENLFELEPDNSHNFKLLLQIYEDAVRVQDVERVRMMMLSRGDVNEQADENVSQAILAVHGGGGRDDGSGGRHRGHRGGSRGPRGRNRGGRGCEGRNRGSRKCIVTRGQCIVHDLETSLKNGIVIDDPRVFSSLLETCYRLEAIELGIRIHRLIPGKLIRRNVGVSSKLLRLYAANGYMEEAHQVFDYMSERNSSAFVWNSLISGYSEMGLYEDALALYFQMVEEGVEPDMFTFPRVLKACGGMGLIHVGQEVHREIVRRGYANDGFVLNGLVGMYAKCGDIVKACKMFDKIVLKDLVSWNSMLTGFVKHDLLFDASVTFRRMMSDGFEPDAVSISTILTPGLPLKLVAQVHAWVIRKGMEWNLPITNSLIYAYANNGRLDVARWVFDEMPERDLVSWNSIISVHNKHPIALMYFQLMLNVETSPNAITFVSLLSTCAHLRLIKEGETLFSMCTEEYGIVPSMEHYACLVNLYGRAGLIVDAYKVITDKMQLTAGPTVWGALLHACCVHGHVEVGEISAENLFELEPDNSHNFKLLLQIYEEAGRVQDVERVRMMMLSRDVEEGDVNKQADENVSQAILAVHGGGGRDDEGGGRHGGHCGGSRGPRGRNRGGRGREGHNRGDGCHGGRDGGDNLDKVPILILLALSFLFLVTTTFSSLRSN</sequence>
<dbReference type="InterPro" id="IPR046960">
    <property type="entry name" value="PPR_At4g14850-like_plant"/>
</dbReference>
<feature type="compositionally biased region" description="Basic and acidic residues" evidence="3">
    <location>
        <begin position="1079"/>
        <end position="1095"/>
    </location>
</feature>
<feature type="repeat" description="PPR" evidence="2">
    <location>
        <begin position="143"/>
        <end position="177"/>
    </location>
</feature>
<dbReference type="Proteomes" id="UP001408789">
    <property type="component" value="Unassembled WGS sequence"/>
</dbReference>
<dbReference type="Pfam" id="PF13041">
    <property type="entry name" value="PPR_2"/>
    <property type="match status" value="2"/>
</dbReference>
<name>A0AAP0DVX4_9ASTR</name>
<dbReference type="PANTHER" id="PTHR47926:SF515">
    <property type="entry name" value="UMP-CMP KINASE"/>
    <property type="match status" value="1"/>
</dbReference>
<dbReference type="Gene3D" id="1.25.40.10">
    <property type="entry name" value="Tetratricopeptide repeat domain"/>
    <property type="match status" value="8"/>
</dbReference>
<dbReference type="Pfam" id="PF20431">
    <property type="entry name" value="E_motif"/>
    <property type="match status" value="2"/>
</dbReference>
<evidence type="ECO:0008006" key="7">
    <source>
        <dbReference type="Google" id="ProtNLM"/>
    </source>
</evidence>
<feature type="region of interest" description="Disordered" evidence="3">
    <location>
        <begin position="1049"/>
        <end position="1095"/>
    </location>
</feature>
<dbReference type="InterPro" id="IPR011990">
    <property type="entry name" value="TPR-like_helical_dom_sf"/>
</dbReference>
<feature type="compositionally biased region" description="Basic residues" evidence="3">
    <location>
        <begin position="537"/>
        <end position="555"/>
    </location>
</feature>
<dbReference type="InterPro" id="IPR002885">
    <property type="entry name" value="PPR_rpt"/>
</dbReference>
<evidence type="ECO:0000256" key="3">
    <source>
        <dbReference type="SAM" id="MobiDB-lite"/>
    </source>
</evidence>
<feature type="repeat" description="PPR" evidence="2">
    <location>
        <begin position="244"/>
        <end position="278"/>
    </location>
</feature>
<dbReference type="FunFam" id="1.25.40.10:FF:000158">
    <property type="entry name" value="pentatricopeptide repeat-containing protein At2g33680"/>
    <property type="match status" value="2"/>
</dbReference>
<evidence type="ECO:0000256" key="2">
    <source>
        <dbReference type="PROSITE-ProRule" id="PRU00708"/>
    </source>
</evidence>
<feature type="repeat" description="PPR" evidence="2">
    <location>
        <begin position="311"/>
        <end position="345"/>
    </location>
</feature>
<gene>
    <name evidence="5" type="ORF">SSX86_001310</name>
</gene>
<dbReference type="Pfam" id="PF01535">
    <property type="entry name" value="PPR"/>
    <property type="match status" value="8"/>
</dbReference>
<dbReference type="EMBL" id="JBCNJP010000003">
    <property type="protein sequence ID" value="KAK9079637.1"/>
    <property type="molecule type" value="Genomic_DNA"/>
</dbReference>
<keyword evidence="1" id="KW-0677">Repeat</keyword>
<protein>
    <recommendedName>
        <fullName evidence="7">Chlororespiratory reduction 21</fullName>
    </recommendedName>
</protein>
<dbReference type="PANTHER" id="PTHR47926">
    <property type="entry name" value="PENTATRICOPEPTIDE REPEAT-CONTAINING PROTEIN"/>
    <property type="match status" value="1"/>
</dbReference>
<dbReference type="AlphaFoldDB" id="A0AAP0DVX4"/>
<reference evidence="5 6" key="1">
    <citation type="submission" date="2024-04" db="EMBL/GenBank/DDBJ databases">
        <title>The reference genome of an endangered Asteraceae, Deinandra increscens subsp. villosa, native to the Central Coast of California.</title>
        <authorList>
            <person name="Guilliams M."/>
            <person name="Hasenstab-Lehman K."/>
            <person name="Meyer R."/>
            <person name="Mcevoy S."/>
        </authorList>
    </citation>
    <scope>NUCLEOTIDE SEQUENCE [LARGE SCALE GENOMIC DNA]</scope>
    <source>
        <tissue evidence="5">Leaf</tissue>
    </source>
</reference>
<dbReference type="FunFam" id="1.25.40.10:FF:000729">
    <property type="entry name" value="Pentatricopeptide repeat-containing protein At4g25270, chloroplastic"/>
    <property type="match status" value="2"/>
</dbReference>
<evidence type="ECO:0000313" key="5">
    <source>
        <dbReference type="EMBL" id="KAK9079637.1"/>
    </source>
</evidence>
<feature type="repeat" description="PPR" evidence="2">
    <location>
        <begin position="661"/>
        <end position="695"/>
    </location>
</feature>
<keyword evidence="4" id="KW-1133">Transmembrane helix</keyword>
<dbReference type="FunFam" id="1.25.40.10:FF:000285">
    <property type="entry name" value="Pentatricopeptide repeat-containing protein, chloroplastic"/>
    <property type="match status" value="2"/>
</dbReference>
<feature type="repeat" description="PPR" evidence="2">
    <location>
        <begin position="829"/>
        <end position="863"/>
    </location>
</feature>
<dbReference type="InterPro" id="IPR046848">
    <property type="entry name" value="E_motif"/>
</dbReference>
<organism evidence="5 6">
    <name type="scientific">Deinandra increscens subsp. villosa</name>
    <dbReference type="NCBI Taxonomy" id="3103831"/>
    <lineage>
        <taxon>Eukaryota</taxon>
        <taxon>Viridiplantae</taxon>
        <taxon>Streptophyta</taxon>
        <taxon>Embryophyta</taxon>
        <taxon>Tracheophyta</taxon>
        <taxon>Spermatophyta</taxon>
        <taxon>Magnoliopsida</taxon>
        <taxon>eudicotyledons</taxon>
        <taxon>Gunneridae</taxon>
        <taxon>Pentapetalae</taxon>
        <taxon>asterids</taxon>
        <taxon>campanulids</taxon>
        <taxon>Asterales</taxon>
        <taxon>Asteraceae</taxon>
        <taxon>Asteroideae</taxon>
        <taxon>Heliantheae alliance</taxon>
        <taxon>Madieae</taxon>
        <taxon>Madiinae</taxon>
        <taxon>Deinandra</taxon>
    </lineage>
</organism>
<dbReference type="GO" id="GO:0009451">
    <property type="term" value="P:RNA modification"/>
    <property type="evidence" value="ECO:0007669"/>
    <property type="project" value="InterPro"/>
</dbReference>
<feature type="transmembrane region" description="Helical" evidence="4">
    <location>
        <begin position="1103"/>
        <end position="1124"/>
    </location>
</feature>